<dbReference type="RefSeq" id="WP_132609395.1">
    <property type="nucleotide sequence ID" value="NZ_SMBI01000001.1"/>
</dbReference>
<dbReference type="AlphaFoldDB" id="A0AAX2QU23"/>
<organism evidence="1 2">
    <name type="scientific">Rhizobium laguerreae</name>
    <dbReference type="NCBI Taxonomy" id="1076926"/>
    <lineage>
        <taxon>Bacteria</taxon>
        <taxon>Pseudomonadati</taxon>
        <taxon>Pseudomonadota</taxon>
        <taxon>Alphaproteobacteria</taxon>
        <taxon>Hyphomicrobiales</taxon>
        <taxon>Rhizobiaceae</taxon>
        <taxon>Rhizobium/Agrobacterium group</taxon>
        <taxon>Rhizobium</taxon>
    </lineage>
</organism>
<reference evidence="1 2" key="1">
    <citation type="submission" date="2019-03" db="EMBL/GenBank/DDBJ databases">
        <title>Genomic Encyclopedia of Type Strains, Phase IV (KMG-V): Genome sequencing to study the core and pangenomes of soil and plant-associated prokaryotes.</title>
        <authorList>
            <person name="Whitman W."/>
        </authorList>
    </citation>
    <scope>NUCLEOTIDE SEQUENCE [LARGE SCALE GENOMIC DNA]</scope>
    <source>
        <strain evidence="1 2">FB403</strain>
    </source>
</reference>
<evidence type="ECO:0000313" key="1">
    <source>
        <dbReference type="EMBL" id="TCU29927.1"/>
    </source>
</evidence>
<dbReference type="Proteomes" id="UP000295021">
    <property type="component" value="Unassembled WGS sequence"/>
</dbReference>
<accession>A0AAX2QU23</accession>
<sequence>MGEVVKLSERRKRPEPVPTFDRVMERLFEALDLMEPVRGTAAAHKAVCDGIEMLLTREERLLAWPKK</sequence>
<name>A0AAX2QU23_9HYPH</name>
<evidence type="ECO:0000313" key="2">
    <source>
        <dbReference type="Proteomes" id="UP000295021"/>
    </source>
</evidence>
<gene>
    <name evidence="1" type="ORF">EV131_101413</name>
</gene>
<protein>
    <submittedName>
        <fullName evidence="1">Uncharacterized protein</fullName>
    </submittedName>
</protein>
<proteinExistence type="predicted"/>
<dbReference type="EMBL" id="SMBI01000001">
    <property type="protein sequence ID" value="TCU29927.1"/>
    <property type="molecule type" value="Genomic_DNA"/>
</dbReference>
<comment type="caution">
    <text evidence="1">The sequence shown here is derived from an EMBL/GenBank/DDBJ whole genome shotgun (WGS) entry which is preliminary data.</text>
</comment>